<evidence type="ECO:0000256" key="1">
    <source>
        <dbReference type="SAM" id="Phobius"/>
    </source>
</evidence>
<keyword evidence="1" id="KW-0472">Membrane</keyword>
<comment type="caution">
    <text evidence="2">The sequence shown here is derived from an EMBL/GenBank/DDBJ whole genome shotgun (WGS) entry which is preliminary data.</text>
</comment>
<feature type="transmembrane region" description="Helical" evidence="1">
    <location>
        <begin position="20"/>
        <end position="40"/>
    </location>
</feature>
<dbReference type="EMBL" id="VSWD01000006">
    <property type="protein sequence ID" value="KAK3100505.1"/>
    <property type="molecule type" value="Genomic_DNA"/>
</dbReference>
<accession>A0AA89BZW2</accession>
<evidence type="ECO:0000313" key="2">
    <source>
        <dbReference type="EMBL" id="KAK3100505.1"/>
    </source>
</evidence>
<feature type="transmembrane region" description="Helical" evidence="1">
    <location>
        <begin position="131"/>
        <end position="149"/>
    </location>
</feature>
<keyword evidence="3" id="KW-1185">Reference proteome</keyword>
<sequence>MVVTSVEPAIRKPSPASWGMTEIIVTVGLFFSLFLSISACRTRDKWINGVKVTDLSQRPRLIFLWLFGFVIILNSMLEMSINIDCVLKHSSEPFPGEQILSVFSHLMEILFFASQLGFIAYFVNVRFFTSVFLNYGISIMLTTHLVFWFQTNVNSLFRHGILRSENFTSLNFSDCFWGSDINSLRQRIEPYVSPARTEYSLLAASFLLKMWSLSDGDDEEIRDNDMNIQTDERSPLLPYNTDSITVSMNESCRPANFNRIVIELPTEQRRRS</sequence>
<gene>
    <name evidence="2" type="ORF">FSP39_021024</name>
</gene>
<protein>
    <submittedName>
        <fullName evidence="2">Uncharacterized protein</fullName>
    </submittedName>
</protein>
<dbReference type="Proteomes" id="UP001186944">
    <property type="component" value="Unassembled WGS sequence"/>
</dbReference>
<name>A0AA89BZW2_PINIB</name>
<organism evidence="2 3">
    <name type="scientific">Pinctada imbricata</name>
    <name type="common">Atlantic pearl-oyster</name>
    <name type="synonym">Pinctada martensii</name>
    <dbReference type="NCBI Taxonomy" id="66713"/>
    <lineage>
        <taxon>Eukaryota</taxon>
        <taxon>Metazoa</taxon>
        <taxon>Spiralia</taxon>
        <taxon>Lophotrochozoa</taxon>
        <taxon>Mollusca</taxon>
        <taxon>Bivalvia</taxon>
        <taxon>Autobranchia</taxon>
        <taxon>Pteriomorphia</taxon>
        <taxon>Pterioida</taxon>
        <taxon>Pterioidea</taxon>
        <taxon>Pteriidae</taxon>
        <taxon>Pinctada</taxon>
    </lineage>
</organism>
<keyword evidence="1" id="KW-1133">Transmembrane helix</keyword>
<evidence type="ECO:0000313" key="3">
    <source>
        <dbReference type="Proteomes" id="UP001186944"/>
    </source>
</evidence>
<feature type="transmembrane region" description="Helical" evidence="1">
    <location>
        <begin position="103"/>
        <end position="124"/>
    </location>
</feature>
<feature type="transmembrane region" description="Helical" evidence="1">
    <location>
        <begin position="61"/>
        <end position="83"/>
    </location>
</feature>
<keyword evidence="1" id="KW-0812">Transmembrane</keyword>
<dbReference type="AlphaFoldDB" id="A0AA89BZW2"/>
<proteinExistence type="predicted"/>
<reference evidence="2" key="1">
    <citation type="submission" date="2019-08" db="EMBL/GenBank/DDBJ databases">
        <title>The improved chromosome-level genome for the pearl oyster Pinctada fucata martensii using PacBio sequencing and Hi-C.</title>
        <authorList>
            <person name="Zheng Z."/>
        </authorList>
    </citation>
    <scope>NUCLEOTIDE SEQUENCE</scope>
    <source>
        <strain evidence="2">ZZ-2019</strain>
        <tissue evidence="2">Adductor muscle</tissue>
    </source>
</reference>